<name>A0A1Y2DSU4_9PEZI</name>
<dbReference type="InParanoid" id="A0A1Y2DSU4"/>
<keyword evidence="2" id="KW-0472">Membrane</keyword>
<dbReference type="RefSeq" id="XP_040714052.1">
    <property type="nucleotide sequence ID" value="XM_040860546.1"/>
</dbReference>
<evidence type="ECO:0000256" key="1">
    <source>
        <dbReference type="SAM" id="MobiDB-lite"/>
    </source>
</evidence>
<evidence type="ECO:0000313" key="4">
    <source>
        <dbReference type="Proteomes" id="UP000193689"/>
    </source>
</evidence>
<protein>
    <submittedName>
        <fullName evidence="3">Uncharacterized protein</fullName>
    </submittedName>
</protein>
<comment type="caution">
    <text evidence="3">The sequence shown here is derived from an EMBL/GenBank/DDBJ whole genome shotgun (WGS) entry which is preliminary data.</text>
</comment>
<feature type="transmembrane region" description="Helical" evidence="2">
    <location>
        <begin position="319"/>
        <end position="337"/>
    </location>
</feature>
<feature type="transmembrane region" description="Helical" evidence="2">
    <location>
        <begin position="357"/>
        <end position="378"/>
    </location>
</feature>
<evidence type="ECO:0000256" key="2">
    <source>
        <dbReference type="SAM" id="Phobius"/>
    </source>
</evidence>
<sequence>MPRSALVPRQYPLCRICDALAVRRLYTAKTPFTSQIVSSVSRSRPRLLSQCTQSIKGAAARVSGRTPCQVAAISTRPYTGSNTEDYAADPVGTNTQQPEERQELSSLTDMTAYLENHKAKVLGHRNIPSEPDISAALHACKVVADYIMDESAQPQITHMVNELDSTASNLLSLDKASQSSSTPGSDDGASGVRIPAQLKQMIDKISDTAYAILVHPTIFITPSLLRQYVHVQSRLGKSETLPGIFQLYSSKPMPRSGSGSQVVYVKQNSNKAASAIEPEVVETALDTAIESKNLDAAVGIIENSYGTTAFVRSKLLRKAGLPVVTFAVTPIAAYGLASSFSVLQDSMDAATATNTAFVGILAYVAFTASIGMVAVMTANDQMKRVTWAPGIPLRTRWIREEERAALDKIAVSWGFAEDTRRQGEEEGADWDALREYIGQRGMILDNPALMEGME</sequence>
<dbReference type="EMBL" id="MCFJ01000009">
    <property type="protein sequence ID" value="ORY62216.1"/>
    <property type="molecule type" value="Genomic_DNA"/>
</dbReference>
<organism evidence="3 4">
    <name type="scientific">Pseudomassariella vexata</name>
    <dbReference type="NCBI Taxonomy" id="1141098"/>
    <lineage>
        <taxon>Eukaryota</taxon>
        <taxon>Fungi</taxon>
        <taxon>Dikarya</taxon>
        <taxon>Ascomycota</taxon>
        <taxon>Pezizomycotina</taxon>
        <taxon>Sordariomycetes</taxon>
        <taxon>Xylariomycetidae</taxon>
        <taxon>Amphisphaeriales</taxon>
        <taxon>Pseudomassariaceae</taxon>
        <taxon>Pseudomassariella</taxon>
    </lineage>
</organism>
<feature type="region of interest" description="Disordered" evidence="1">
    <location>
        <begin position="81"/>
        <end position="103"/>
    </location>
</feature>
<keyword evidence="4" id="KW-1185">Reference proteome</keyword>
<evidence type="ECO:0000313" key="3">
    <source>
        <dbReference type="EMBL" id="ORY62216.1"/>
    </source>
</evidence>
<dbReference type="GeneID" id="63776758"/>
<gene>
    <name evidence="3" type="ORF">BCR38DRAFT_437869</name>
</gene>
<accession>A0A1Y2DSU4</accession>
<reference evidence="3 4" key="1">
    <citation type="submission" date="2016-07" db="EMBL/GenBank/DDBJ databases">
        <title>Pervasive Adenine N6-methylation of Active Genes in Fungi.</title>
        <authorList>
            <consortium name="DOE Joint Genome Institute"/>
            <person name="Mondo S.J."/>
            <person name="Dannebaum R.O."/>
            <person name="Kuo R.C."/>
            <person name="Labutti K."/>
            <person name="Haridas S."/>
            <person name="Kuo A."/>
            <person name="Salamov A."/>
            <person name="Ahrendt S.R."/>
            <person name="Lipzen A."/>
            <person name="Sullivan W."/>
            <person name="Andreopoulos W.B."/>
            <person name="Clum A."/>
            <person name="Lindquist E."/>
            <person name="Daum C."/>
            <person name="Ramamoorthy G.K."/>
            <person name="Gryganskyi A."/>
            <person name="Culley D."/>
            <person name="Magnuson J.K."/>
            <person name="James T.Y."/>
            <person name="O'Malley M.A."/>
            <person name="Stajich J.E."/>
            <person name="Spatafora J.W."/>
            <person name="Visel A."/>
            <person name="Grigoriev I.V."/>
        </authorList>
    </citation>
    <scope>NUCLEOTIDE SEQUENCE [LARGE SCALE GENOMIC DNA]</scope>
    <source>
        <strain evidence="3 4">CBS 129021</strain>
    </source>
</reference>
<keyword evidence="2" id="KW-1133">Transmembrane helix</keyword>
<dbReference type="OrthoDB" id="5360701at2759"/>
<dbReference type="Proteomes" id="UP000193689">
    <property type="component" value="Unassembled WGS sequence"/>
</dbReference>
<keyword evidence="2" id="KW-0812">Transmembrane</keyword>
<dbReference type="AlphaFoldDB" id="A0A1Y2DSU4"/>
<proteinExistence type="predicted"/>